<keyword evidence="2" id="KW-0677">Repeat</keyword>
<dbReference type="CDD" id="cd04647">
    <property type="entry name" value="LbH_MAT_like"/>
    <property type="match status" value="1"/>
</dbReference>
<dbReference type="PROSITE" id="PS00101">
    <property type="entry name" value="HEXAPEP_TRANSFERASES"/>
    <property type="match status" value="1"/>
</dbReference>
<dbReference type="AlphaFoldDB" id="A0A916W4B8"/>
<evidence type="ECO:0008006" key="5">
    <source>
        <dbReference type="Google" id="ProtNLM"/>
    </source>
</evidence>
<dbReference type="InterPro" id="IPR050179">
    <property type="entry name" value="Trans_hexapeptide_repeat"/>
</dbReference>
<proteinExistence type="predicted"/>
<dbReference type="PANTHER" id="PTHR43300">
    <property type="entry name" value="ACETYLTRANSFERASE"/>
    <property type="match status" value="1"/>
</dbReference>
<evidence type="ECO:0000313" key="3">
    <source>
        <dbReference type="EMBL" id="GGA65156.1"/>
    </source>
</evidence>
<dbReference type="InterPro" id="IPR001451">
    <property type="entry name" value="Hexapep"/>
</dbReference>
<dbReference type="RefSeq" id="WP_308419760.1">
    <property type="nucleotide sequence ID" value="NZ_BMEY01000002.1"/>
</dbReference>
<keyword evidence="1" id="KW-0808">Transferase</keyword>
<evidence type="ECO:0000256" key="1">
    <source>
        <dbReference type="ARBA" id="ARBA00022679"/>
    </source>
</evidence>
<dbReference type="EMBL" id="BMEY01000002">
    <property type="protein sequence ID" value="GGA65156.1"/>
    <property type="molecule type" value="Genomic_DNA"/>
</dbReference>
<dbReference type="GO" id="GO:0016740">
    <property type="term" value="F:transferase activity"/>
    <property type="evidence" value="ECO:0007669"/>
    <property type="project" value="UniProtKB-KW"/>
</dbReference>
<evidence type="ECO:0000313" key="4">
    <source>
        <dbReference type="Proteomes" id="UP000613512"/>
    </source>
</evidence>
<dbReference type="InterPro" id="IPR018357">
    <property type="entry name" value="Hexapep_transf_CS"/>
</dbReference>
<protein>
    <recommendedName>
        <fullName evidence="5">Acyltransferase</fullName>
    </recommendedName>
</protein>
<gene>
    <name evidence="3" type="ORF">GCM10008025_06240</name>
</gene>
<comment type="caution">
    <text evidence="3">The sequence shown here is derived from an EMBL/GenBank/DDBJ whole genome shotgun (WGS) entry which is preliminary data.</text>
</comment>
<dbReference type="Gene3D" id="2.160.10.10">
    <property type="entry name" value="Hexapeptide repeat proteins"/>
    <property type="match status" value="1"/>
</dbReference>
<reference evidence="3" key="2">
    <citation type="submission" date="2020-09" db="EMBL/GenBank/DDBJ databases">
        <authorList>
            <person name="Sun Q."/>
            <person name="Zhou Y."/>
        </authorList>
    </citation>
    <scope>NUCLEOTIDE SEQUENCE</scope>
    <source>
        <strain evidence="3">CGMCC 1.12408</strain>
    </source>
</reference>
<evidence type="ECO:0000256" key="2">
    <source>
        <dbReference type="ARBA" id="ARBA00022737"/>
    </source>
</evidence>
<accession>A0A916W4B8</accession>
<dbReference type="InterPro" id="IPR011004">
    <property type="entry name" value="Trimer_LpxA-like_sf"/>
</dbReference>
<dbReference type="Pfam" id="PF00132">
    <property type="entry name" value="Hexapep"/>
    <property type="match status" value="1"/>
</dbReference>
<organism evidence="3 4">
    <name type="scientific">Ornithinibacillus halotolerans</name>
    <dbReference type="NCBI Taxonomy" id="1274357"/>
    <lineage>
        <taxon>Bacteria</taxon>
        <taxon>Bacillati</taxon>
        <taxon>Bacillota</taxon>
        <taxon>Bacilli</taxon>
        <taxon>Bacillales</taxon>
        <taxon>Bacillaceae</taxon>
        <taxon>Ornithinibacillus</taxon>
    </lineage>
</organism>
<dbReference type="Proteomes" id="UP000613512">
    <property type="component" value="Unassembled WGS sequence"/>
</dbReference>
<name>A0A916W4B8_9BACI</name>
<keyword evidence="4" id="KW-1185">Reference proteome</keyword>
<dbReference type="SUPFAM" id="SSF51161">
    <property type="entry name" value="Trimeric LpxA-like enzymes"/>
    <property type="match status" value="1"/>
</dbReference>
<sequence length="180" mass="20133">MKLKDLYFKLKLKFSTPTVRAEAIRKMNRVKMGYGCSVYDNVSFGSEPYLIEIGNNVRITKGVNFITHDGGVWVLRNNGLLENADIFGKIKIGSNVHIGINSVIMPNVTIGDNVIIGVGAVVTKDIPSNSVAVGVPARVIKSVNDYYEKNKNNVDYTKNLDQLEKEKYLLEKYSIRDTNM</sequence>
<reference evidence="3" key="1">
    <citation type="journal article" date="2014" name="Int. J. Syst. Evol. Microbiol.">
        <title>Complete genome sequence of Corynebacterium casei LMG S-19264T (=DSM 44701T), isolated from a smear-ripened cheese.</title>
        <authorList>
            <consortium name="US DOE Joint Genome Institute (JGI-PGF)"/>
            <person name="Walter F."/>
            <person name="Albersmeier A."/>
            <person name="Kalinowski J."/>
            <person name="Ruckert C."/>
        </authorList>
    </citation>
    <scope>NUCLEOTIDE SEQUENCE</scope>
    <source>
        <strain evidence="3">CGMCC 1.12408</strain>
    </source>
</reference>